<keyword evidence="3" id="KW-0678">Repressor</keyword>
<dbReference type="AlphaFoldDB" id="A0A0E4C7S7"/>
<dbReference type="InterPro" id="IPR031316">
    <property type="entry name" value="FlgM_C"/>
</dbReference>
<dbReference type="EMBL" id="CGIH01000005">
    <property type="protein sequence ID" value="CFX12331.1"/>
    <property type="molecule type" value="Genomic_DNA"/>
</dbReference>
<evidence type="ECO:0000259" key="7">
    <source>
        <dbReference type="Pfam" id="PF04316"/>
    </source>
</evidence>
<evidence type="ECO:0000256" key="5">
    <source>
        <dbReference type="ARBA" id="ARBA00023015"/>
    </source>
</evidence>
<keyword evidence="9" id="KW-1185">Reference proteome</keyword>
<name>A0A0E4C7S7_9FIRM</name>
<accession>A0A0E4C7S7</accession>
<evidence type="ECO:0000256" key="6">
    <source>
        <dbReference type="ARBA" id="ARBA00023163"/>
    </source>
</evidence>
<protein>
    <recommendedName>
        <fullName evidence="2">Negative regulator of flagellin synthesis</fullName>
    </recommendedName>
</protein>
<dbReference type="InterPro" id="IPR007412">
    <property type="entry name" value="FlgM"/>
</dbReference>
<evidence type="ECO:0000313" key="9">
    <source>
        <dbReference type="Proteomes" id="UP000045545"/>
    </source>
</evidence>
<keyword evidence="5" id="KW-0805">Transcription regulation</keyword>
<evidence type="ECO:0000256" key="1">
    <source>
        <dbReference type="ARBA" id="ARBA00005322"/>
    </source>
</evidence>
<dbReference type="SUPFAM" id="SSF101498">
    <property type="entry name" value="Anti-sigma factor FlgM"/>
    <property type="match status" value="1"/>
</dbReference>
<dbReference type="Pfam" id="PF04316">
    <property type="entry name" value="FlgM"/>
    <property type="match status" value="1"/>
</dbReference>
<keyword evidence="6" id="KW-0804">Transcription</keyword>
<reference evidence="8 9" key="1">
    <citation type="submission" date="2015-03" db="EMBL/GenBank/DDBJ databases">
        <authorList>
            <person name="Murphy D."/>
        </authorList>
    </citation>
    <scope>NUCLEOTIDE SEQUENCE [LARGE SCALE GENOMIC DNA]</scope>
    <source>
        <strain evidence="8 9">OL-4</strain>
    </source>
</reference>
<evidence type="ECO:0000256" key="2">
    <source>
        <dbReference type="ARBA" id="ARBA00017823"/>
    </source>
</evidence>
<feature type="domain" description="Anti-sigma-28 factor FlgM C-terminal" evidence="7">
    <location>
        <begin position="38"/>
        <end position="91"/>
    </location>
</feature>
<keyword evidence="4" id="KW-1005">Bacterial flagellum biogenesis</keyword>
<gene>
    <name evidence="8" type="ORF">536</name>
</gene>
<evidence type="ECO:0000313" key="8">
    <source>
        <dbReference type="EMBL" id="CFX12331.1"/>
    </source>
</evidence>
<dbReference type="STRING" id="690567.536"/>
<dbReference type="RefSeq" id="WP_052729552.1">
    <property type="nucleotide sequence ID" value="NZ_CGIH01000005.1"/>
</dbReference>
<organism evidence="8 9">
    <name type="scientific">Syntrophomonas zehnderi OL-4</name>
    <dbReference type="NCBI Taxonomy" id="690567"/>
    <lineage>
        <taxon>Bacteria</taxon>
        <taxon>Bacillati</taxon>
        <taxon>Bacillota</taxon>
        <taxon>Clostridia</taxon>
        <taxon>Eubacteriales</taxon>
        <taxon>Syntrophomonadaceae</taxon>
        <taxon>Syntrophomonas</taxon>
    </lineage>
</organism>
<dbReference type="OrthoDB" id="1683949at2"/>
<proteinExistence type="inferred from homology"/>
<evidence type="ECO:0000256" key="3">
    <source>
        <dbReference type="ARBA" id="ARBA00022491"/>
    </source>
</evidence>
<sequence>MIISNNQVQNLLKIYNKNLSIGKPNAVSGVNGKKVGQDELALSGESRIKQRAFQAARQADDIRQDRVDRLREQISSGTYTVTDDEVAEKMIARAIVDRLI</sequence>
<evidence type="ECO:0000256" key="4">
    <source>
        <dbReference type="ARBA" id="ARBA00022795"/>
    </source>
</evidence>
<dbReference type="Proteomes" id="UP000045545">
    <property type="component" value="Unassembled WGS sequence"/>
</dbReference>
<dbReference type="GO" id="GO:0044781">
    <property type="term" value="P:bacterial-type flagellum organization"/>
    <property type="evidence" value="ECO:0007669"/>
    <property type="project" value="UniProtKB-KW"/>
</dbReference>
<comment type="similarity">
    <text evidence="1">Belongs to the FlgM family.</text>
</comment>
<dbReference type="NCBIfam" id="TIGR03824">
    <property type="entry name" value="FlgM_jcvi"/>
    <property type="match status" value="1"/>
</dbReference>
<dbReference type="InterPro" id="IPR035890">
    <property type="entry name" value="Anti-sigma-28_factor_FlgM_sf"/>
</dbReference>
<dbReference type="GO" id="GO:0045892">
    <property type="term" value="P:negative regulation of DNA-templated transcription"/>
    <property type="evidence" value="ECO:0007669"/>
    <property type="project" value="InterPro"/>
</dbReference>